<name>A0A497E391_UNCAE</name>
<comment type="subcellular location">
    <subcellularLocation>
        <location evidence="1">Cell envelope</location>
    </subcellularLocation>
</comment>
<comment type="caution">
    <text evidence="9">The sequence shown here is derived from an EMBL/GenBank/DDBJ whole genome shotgun (WGS) entry which is preliminary data.</text>
</comment>
<dbReference type="Pfam" id="PF25881">
    <property type="entry name" value="HH_YBHG"/>
    <property type="match status" value="1"/>
</dbReference>
<dbReference type="GO" id="GO:0016020">
    <property type="term" value="C:membrane"/>
    <property type="evidence" value="ECO:0007669"/>
    <property type="project" value="InterPro"/>
</dbReference>
<evidence type="ECO:0000259" key="8">
    <source>
        <dbReference type="Pfam" id="PF25973"/>
    </source>
</evidence>
<keyword evidence="3 4" id="KW-0175">Coiled coil</keyword>
<evidence type="ECO:0000313" key="9">
    <source>
        <dbReference type="EMBL" id="RLE07921.1"/>
    </source>
</evidence>
<feature type="domain" description="YbhG-like alpha-helical hairpin" evidence="6">
    <location>
        <begin position="142"/>
        <end position="259"/>
    </location>
</feature>
<feature type="chain" id="PRO_5019732740" evidence="5">
    <location>
        <begin position="22"/>
        <end position="442"/>
    </location>
</feature>
<dbReference type="GO" id="GO:0030313">
    <property type="term" value="C:cell envelope"/>
    <property type="evidence" value="ECO:0007669"/>
    <property type="project" value="UniProtKB-SubCell"/>
</dbReference>
<dbReference type="SUPFAM" id="SSF111369">
    <property type="entry name" value="HlyD-like secretion proteins"/>
    <property type="match status" value="3"/>
</dbReference>
<keyword evidence="5" id="KW-0732">Signal</keyword>
<evidence type="ECO:0000256" key="2">
    <source>
        <dbReference type="ARBA" id="ARBA00009477"/>
    </source>
</evidence>
<evidence type="ECO:0000259" key="6">
    <source>
        <dbReference type="Pfam" id="PF25881"/>
    </source>
</evidence>
<dbReference type="PANTHER" id="PTHR32347">
    <property type="entry name" value="EFFLUX SYSTEM COMPONENT YKNX-RELATED"/>
    <property type="match status" value="1"/>
</dbReference>
<evidence type="ECO:0000256" key="5">
    <source>
        <dbReference type="SAM" id="SignalP"/>
    </source>
</evidence>
<dbReference type="InterPro" id="IPR059052">
    <property type="entry name" value="HH_YbhG-like"/>
</dbReference>
<dbReference type="Pfam" id="PF25973">
    <property type="entry name" value="BSH_CzcB"/>
    <property type="match status" value="1"/>
</dbReference>
<evidence type="ECO:0000313" key="10">
    <source>
        <dbReference type="Proteomes" id="UP000279422"/>
    </source>
</evidence>
<dbReference type="Pfam" id="PF25954">
    <property type="entry name" value="Beta-barrel_RND_2"/>
    <property type="match status" value="1"/>
</dbReference>
<dbReference type="AlphaFoldDB" id="A0A497E391"/>
<dbReference type="NCBIfam" id="TIGR01730">
    <property type="entry name" value="RND_mfp"/>
    <property type="match status" value="1"/>
</dbReference>
<evidence type="ECO:0000256" key="4">
    <source>
        <dbReference type="SAM" id="Coils"/>
    </source>
</evidence>
<feature type="domain" description="CusB-like beta-barrel" evidence="7">
    <location>
        <begin position="364"/>
        <end position="434"/>
    </location>
</feature>
<evidence type="ECO:0000256" key="3">
    <source>
        <dbReference type="ARBA" id="ARBA00023054"/>
    </source>
</evidence>
<dbReference type="Gene3D" id="2.40.30.170">
    <property type="match status" value="1"/>
</dbReference>
<dbReference type="GO" id="GO:0022857">
    <property type="term" value="F:transmembrane transporter activity"/>
    <property type="evidence" value="ECO:0007669"/>
    <property type="project" value="InterPro"/>
</dbReference>
<feature type="coiled-coil region" evidence="4">
    <location>
        <begin position="108"/>
        <end position="328"/>
    </location>
</feature>
<comment type="similarity">
    <text evidence="2">Belongs to the membrane fusion protein (MFP) (TC 8.A.1) family.</text>
</comment>
<dbReference type="InterPro" id="IPR006143">
    <property type="entry name" value="RND_pump_MFP"/>
</dbReference>
<feature type="signal peptide" evidence="5">
    <location>
        <begin position="1"/>
        <end position="21"/>
    </location>
</feature>
<reference evidence="9 10" key="1">
    <citation type="submission" date="2018-06" db="EMBL/GenBank/DDBJ databases">
        <title>Extensive metabolic versatility and redundancy in microbially diverse, dynamic hydrothermal sediments.</title>
        <authorList>
            <person name="Dombrowski N."/>
            <person name="Teske A."/>
            <person name="Baker B.J."/>
        </authorList>
    </citation>
    <scope>NUCLEOTIDE SEQUENCE [LARGE SCALE GENOMIC DNA]</scope>
    <source>
        <strain evidence="9">B47_G16</strain>
    </source>
</reference>
<dbReference type="InterPro" id="IPR058792">
    <property type="entry name" value="Beta-barrel_RND_2"/>
</dbReference>
<protein>
    <submittedName>
        <fullName evidence="9">Uncharacterized protein</fullName>
    </submittedName>
</protein>
<proteinExistence type="inferred from homology"/>
<dbReference type="Proteomes" id="UP000279422">
    <property type="component" value="Unassembled WGS sequence"/>
</dbReference>
<dbReference type="Gene3D" id="1.10.287.470">
    <property type="entry name" value="Helix hairpin bin"/>
    <property type="match status" value="2"/>
</dbReference>
<dbReference type="InterPro" id="IPR058647">
    <property type="entry name" value="BSH_CzcB-like"/>
</dbReference>
<evidence type="ECO:0000259" key="7">
    <source>
        <dbReference type="Pfam" id="PF25954"/>
    </source>
</evidence>
<evidence type="ECO:0000256" key="1">
    <source>
        <dbReference type="ARBA" id="ARBA00004196"/>
    </source>
</evidence>
<organism evidence="9 10">
    <name type="scientific">Aerophobetes bacterium</name>
    <dbReference type="NCBI Taxonomy" id="2030807"/>
    <lineage>
        <taxon>Bacteria</taxon>
        <taxon>Candidatus Aerophobota</taxon>
    </lineage>
</organism>
<accession>A0A497E391</accession>
<dbReference type="EMBL" id="QMPZ01000130">
    <property type="protein sequence ID" value="RLE07921.1"/>
    <property type="molecule type" value="Genomic_DNA"/>
</dbReference>
<gene>
    <name evidence="9" type="ORF">DRJ00_07225</name>
</gene>
<sequence length="442" mass="49433">MMYRKLSFAITLMTMILLAVGGSSLCQEKENLTELSLTADVFPQRTVNVIPKVNGTLKEVRVKLGDEVKEGEVIARIDEREYLLGVKQAEAALLSAKASYEKASSILKMQAEANLHQAQAAFAAAEAQLNLTKSTAYVEFISNLEQAKASLKMAQAQLEKVRKGARKEEIERAEAAYEQALASFQNAEKDLKRARDNYEKGAISDQQFDKAQLQFKVAQAQLRSAKANLELVRQGATEEDMRVVEAQVEQAQARLKALEAMKEAKSWQAKVESTKAQWQNAYSNLRLAKKSYEDRNYEKDLELAKAQVDQAEAALELARIRLEDCTIKAPFNGVVSKCFVDEGNLVGPGQVLFTIVDIDTVKLVTHVSYEDLEKVKAAQLVTLEEGSYLNKTFKIKEINVSPVVDPLSRKIELQIVIPNPDHLVKPGMFPRIKLWRKDKEQG</sequence>
<dbReference type="InterPro" id="IPR050465">
    <property type="entry name" value="UPF0194_transport"/>
</dbReference>
<feature type="domain" description="CzcB-like barrel-sandwich hybrid" evidence="8">
    <location>
        <begin position="45"/>
        <end position="99"/>
    </location>
</feature>
<dbReference type="Gene3D" id="2.40.50.100">
    <property type="match status" value="2"/>
</dbReference>